<dbReference type="PANTHER" id="PTHR45632:SF24">
    <property type="entry name" value="GALACTOSE OXIDASE"/>
    <property type="match status" value="1"/>
</dbReference>
<dbReference type="RefSeq" id="WP_245729203.1">
    <property type="nucleotide sequence ID" value="NZ_FMZO01000006.1"/>
</dbReference>
<dbReference type="Proteomes" id="UP000198757">
    <property type="component" value="Unassembled WGS sequence"/>
</dbReference>
<accession>A0A1G6S7I1</accession>
<dbReference type="Gene3D" id="2.120.10.80">
    <property type="entry name" value="Kelch-type beta propeller"/>
    <property type="match status" value="1"/>
</dbReference>
<name>A0A1G6S7I1_NIADE</name>
<dbReference type="PANTHER" id="PTHR45632">
    <property type="entry name" value="LD33804P"/>
    <property type="match status" value="1"/>
</dbReference>
<reference evidence="2" key="1">
    <citation type="submission" date="2016-10" db="EMBL/GenBank/DDBJ databases">
        <authorList>
            <person name="Varghese N."/>
            <person name="Submissions S."/>
        </authorList>
    </citation>
    <scope>NUCLEOTIDE SEQUENCE [LARGE SCALE GENOMIC DNA]</scope>
    <source>
        <strain evidence="2">DSM 25811 / CCM 8410 / LMG 26954 / E90</strain>
    </source>
</reference>
<proteinExistence type="predicted"/>
<evidence type="ECO:0000313" key="1">
    <source>
        <dbReference type="EMBL" id="SDD12644.1"/>
    </source>
</evidence>
<evidence type="ECO:0008006" key="3">
    <source>
        <dbReference type="Google" id="ProtNLM"/>
    </source>
</evidence>
<sequence length="356" mass="37777">MKSLLFILGLFFTIPDLLFAQEPALTIKALAPLPDSTGFAGAFAGTIDGQLIVAGGSNFPGGGAPWKGSQKVWYDQVFLLANEKGRWKKLGSLPRPLGYGVSISVPEGLICIGGSNANGHYADVFLLQLVKGRLQVTSLPSLPVPLANTCGALVGEVIYVAGGITAPDAPVTEKAFYAMDISKGLQKARWTKLPAWPGPSRMLGVAAATDRAFYLFSGAGLVAGKRIYLKDAYRFDASGGWKQIAGLPAPVAAAPGPLMYKNGQFFLLGGDDGMLAGKDLRLAHPGFSKKMIRYDTAKDCWSVPENITGPGNGFLVPVTTPLVQWKQQWILPGGEIRPGIRTPKVYAISSDTGVRK</sequence>
<dbReference type="STRING" id="1285928.SAMN04487894_106120"/>
<dbReference type="AlphaFoldDB" id="A0A1G6S7I1"/>
<dbReference type="EMBL" id="FMZO01000006">
    <property type="protein sequence ID" value="SDD12644.1"/>
    <property type="molecule type" value="Genomic_DNA"/>
</dbReference>
<dbReference type="InterPro" id="IPR056734">
    <property type="entry name" value="NANM"/>
</dbReference>
<dbReference type="SUPFAM" id="SSF117281">
    <property type="entry name" value="Kelch motif"/>
    <property type="match status" value="1"/>
</dbReference>
<gene>
    <name evidence="1" type="ORF">SAMN04487894_106120</name>
</gene>
<organism evidence="1 2">
    <name type="scientific">Niabella drilacis (strain DSM 25811 / CCM 8410 / CCUG 62505 / LMG 26954 / E90)</name>
    <dbReference type="NCBI Taxonomy" id="1285928"/>
    <lineage>
        <taxon>Bacteria</taxon>
        <taxon>Pseudomonadati</taxon>
        <taxon>Bacteroidota</taxon>
        <taxon>Chitinophagia</taxon>
        <taxon>Chitinophagales</taxon>
        <taxon>Chitinophagaceae</taxon>
        <taxon>Niabella</taxon>
    </lineage>
</organism>
<protein>
    <recommendedName>
        <fullName evidence="3">N-acetylneuraminic acid mutarotase</fullName>
    </recommendedName>
</protein>
<keyword evidence="2" id="KW-1185">Reference proteome</keyword>
<dbReference type="Pfam" id="PF24996">
    <property type="entry name" value="NANM"/>
    <property type="match status" value="2"/>
</dbReference>
<dbReference type="InterPro" id="IPR015915">
    <property type="entry name" value="Kelch-typ_b-propeller"/>
</dbReference>
<evidence type="ECO:0000313" key="2">
    <source>
        <dbReference type="Proteomes" id="UP000198757"/>
    </source>
</evidence>